<sequence length="257" mass="29641">MAAYPGGVFHRMIQRGLTSYWSSTAQHARDMELEPLKTRRTQARRLRAHLDEVISVADGQLALPVIGSNSFFKPHGTDWSWRPAIWRESLPSKGMVSVQSKQSLGDEVVLFHDCKYSELTLRQLRNTREKDLAPYGLRMDVFGFDGSFLSLVLDMPEDSLEGLCRNHVVRMSTIVEMEKPLEIFARLNVKHGPNTEQIVRELPLNQEEISVEFDLAYTQLNEKQLEKAWIDLIFEGPEMNQVILRDLNFSRRLRAEI</sequence>
<dbReference type="RefSeq" id="WP_339403615.1">
    <property type="nucleotide sequence ID" value="NZ_JBBGAZ010000005.1"/>
</dbReference>
<proteinExistence type="predicted"/>
<name>A0ABU8QH65_9RHOB</name>
<reference evidence="1 2" key="1">
    <citation type="submission" date="2024-03" db="EMBL/GenBank/DDBJ databases">
        <title>Cognatishimia coralii sp. nov., a marine bacterium isolated from coral surrounding seawater.</title>
        <authorList>
            <person name="Liu X."/>
            <person name="Liu S."/>
            <person name="Sun H."/>
            <person name="Zhang Y."/>
        </authorList>
    </citation>
    <scope>NUCLEOTIDE SEQUENCE [LARGE SCALE GENOMIC DNA]</scope>
    <source>
        <strain evidence="1 2">D5M38</strain>
    </source>
</reference>
<evidence type="ECO:0000313" key="2">
    <source>
        <dbReference type="Proteomes" id="UP001368270"/>
    </source>
</evidence>
<dbReference type="EMBL" id="JBBGAZ010000005">
    <property type="protein sequence ID" value="MEJ5218768.1"/>
    <property type="molecule type" value="Genomic_DNA"/>
</dbReference>
<organism evidence="1 2">
    <name type="scientific">Cognatishimia coralii</name>
    <dbReference type="NCBI Taxonomy" id="3083254"/>
    <lineage>
        <taxon>Bacteria</taxon>
        <taxon>Pseudomonadati</taxon>
        <taxon>Pseudomonadota</taxon>
        <taxon>Alphaproteobacteria</taxon>
        <taxon>Rhodobacterales</taxon>
        <taxon>Paracoccaceae</taxon>
        <taxon>Cognatishimia</taxon>
    </lineage>
</organism>
<comment type="caution">
    <text evidence="1">The sequence shown here is derived from an EMBL/GenBank/DDBJ whole genome shotgun (WGS) entry which is preliminary data.</text>
</comment>
<evidence type="ECO:0000313" key="1">
    <source>
        <dbReference type="EMBL" id="MEJ5218768.1"/>
    </source>
</evidence>
<dbReference type="Pfam" id="PF20086">
    <property type="entry name" value="DUF6478"/>
    <property type="match status" value="1"/>
</dbReference>
<keyword evidence="2" id="KW-1185">Reference proteome</keyword>
<dbReference type="Proteomes" id="UP001368270">
    <property type="component" value="Unassembled WGS sequence"/>
</dbReference>
<accession>A0ABU8QH65</accession>
<dbReference type="InterPro" id="IPR045514">
    <property type="entry name" value="DUF6478"/>
</dbReference>
<protein>
    <submittedName>
        <fullName evidence="1">DUF6478 family protein</fullName>
    </submittedName>
</protein>
<gene>
    <name evidence="1" type="ORF">WG622_10975</name>
</gene>